<feature type="signal peptide" evidence="3">
    <location>
        <begin position="1"/>
        <end position="24"/>
    </location>
</feature>
<dbReference type="EMBL" id="FWXV01000003">
    <property type="protein sequence ID" value="SMD10096.1"/>
    <property type="molecule type" value="Genomic_DNA"/>
</dbReference>
<dbReference type="CDD" id="cd01143">
    <property type="entry name" value="YvrC"/>
    <property type="match status" value="1"/>
</dbReference>
<dbReference type="Proteomes" id="UP000192674">
    <property type="component" value="Unassembled WGS sequence"/>
</dbReference>
<evidence type="ECO:0000259" key="4">
    <source>
        <dbReference type="PROSITE" id="PS50983"/>
    </source>
</evidence>
<dbReference type="SUPFAM" id="SSF53807">
    <property type="entry name" value="Helical backbone' metal receptor"/>
    <property type="match status" value="1"/>
</dbReference>
<proteinExistence type="inferred from homology"/>
<gene>
    <name evidence="5" type="ORF">SAMN05661093_04566</name>
</gene>
<evidence type="ECO:0000256" key="2">
    <source>
        <dbReference type="ARBA" id="ARBA00022729"/>
    </source>
</evidence>
<protein>
    <submittedName>
        <fullName evidence="5">Iron complex transport system substrate-binding protein</fullName>
    </submittedName>
</protein>
<dbReference type="PANTHER" id="PTHR30535:SF34">
    <property type="entry name" value="MOLYBDATE-BINDING PROTEIN MOLA"/>
    <property type="match status" value="1"/>
</dbReference>
<evidence type="ECO:0000256" key="3">
    <source>
        <dbReference type="SAM" id="SignalP"/>
    </source>
</evidence>
<dbReference type="InterPro" id="IPR050902">
    <property type="entry name" value="ABC_Transporter_SBP"/>
</dbReference>
<dbReference type="InterPro" id="IPR054828">
    <property type="entry name" value="Vit_B12_bind_prot"/>
</dbReference>
<dbReference type="AlphaFoldDB" id="A0A1W2ELC4"/>
<dbReference type="NCBIfam" id="NF038402">
    <property type="entry name" value="TroA_like"/>
    <property type="match status" value="1"/>
</dbReference>
<reference evidence="5 6" key="1">
    <citation type="submission" date="2017-04" db="EMBL/GenBank/DDBJ databases">
        <authorList>
            <person name="Afonso C.L."/>
            <person name="Miller P.J."/>
            <person name="Scott M.A."/>
            <person name="Spackman E."/>
            <person name="Goraichik I."/>
            <person name="Dimitrov K.M."/>
            <person name="Suarez D.L."/>
            <person name="Swayne D.E."/>
        </authorList>
    </citation>
    <scope>NUCLEOTIDE SEQUENCE [LARGE SCALE GENOMIC DNA]</scope>
    <source>
        <strain evidence="5 6">DSM 43828</strain>
    </source>
</reference>
<name>A0A1W2ELC4_KIBAR</name>
<sequence>MSFARRVSALGLSLLSVFALVSCATREQPSTSPAPTQPAFPATLTAPDGKQVVIERQPSRIVSLSPTATEVLFAIGAGKQVVAVDDQSTYPAEAPRTQLSGFKPNVEAITQQNPDLVVVAADLNDVVGGLTAVKIPVLLLPTAKALDDAYAQWTLLGKATGQVAQADNLVVRTRDAIKKVVDTTPAKPLKYYHELGPDLFTATSGTFVGRVYALFGLQNVADPANTPAADGFPQLGQQALFQANPDLIFLADTKCCAQTVETVRARPQWSTLTAVQRNNIVALDDDIASRWGPRIVDLVNQVSAAVKRAAG</sequence>
<dbReference type="GO" id="GO:0071281">
    <property type="term" value="P:cellular response to iron ion"/>
    <property type="evidence" value="ECO:0007669"/>
    <property type="project" value="TreeGrafter"/>
</dbReference>
<feature type="domain" description="Fe/B12 periplasmic-binding" evidence="4">
    <location>
        <begin position="60"/>
        <end position="310"/>
    </location>
</feature>
<evidence type="ECO:0000313" key="5">
    <source>
        <dbReference type="EMBL" id="SMD10096.1"/>
    </source>
</evidence>
<keyword evidence="6" id="KW-1185">Reference proteome</keyword>
<dbReference type="PANTHER" id="PTHR30535">
    <property type="entry name" value="VITAMIN B12-BINDING PROTEIN"/>
    <property type="match status" value="1"/>
</dbReference>
<comment type="similarity">
    <text evidence="1">Belongs to the bacterial solute-binding protein 8 family.</text>
</comment>
<feature type="chain" id="PRO_5039003435" evidence="3">
    <location>
        <begin position="25"/>
        <end position="311"/>
    </location>
</feature>
<evidence type="ECO:0000313" key="6">
    <source>
        <dbReference type="Proteomes" id="UP000192674"/>
    </source>
</evidence>
<evidence type="ECO:0000256" key="1">
    <source>
        <dbReference type="ARBA" id="ARBA00008814"/>
    </source>
</evidence>
<dbReference type="PROSITE" id="PS50983">
    <property type="entry name" value="FE_B12_PBP"/>
    <property type="match status" value="1"/>
</dbReference>
<dbReference type="Gene3D" id="3.40.50.1980">
    <property type="entry name" value="Nitrogenase molybdenum iron protein domain"/>
    <property type="match status" value="2"/>
</dbReference>
<accession>A0A1W2ELC4</accession>
<dbReference type="Pfam" id="PF01497">
    <property type="entry name" value="Peripla_BP_2"/>
    <property type="match status" value="1"/>
</dbReference>
<dbReference type="InterPro" id="IPR002491">
    <property type="entry name" value="ABC_transptr_periplasmic_BD"/>
</dbReference>
<organism evidence="5 6">
    <name type="scientific">Kibdelosporangium aridum</name>
    <dbReference type="NCBI Taxonomy" id="2030"/>
    <lineage>
        <taxon>Bacteria</taxon>
        <taxon>Bacillati</taxon>
        <taxon>Actinomycetota</taxon>
        <taxon>Actinomycetes</taxon>
        <taxon>Pseudonocardiales</taxon>
        <taxon>Pseudonocardiaceae</taxon>
        <taxon>Kibdelosporangium</taxon>
    </lineage>
</organism>
<keyword evidence="2 3" id="KW-0732">Signal</keyword>
<dbReference type="PROSITE" id="PS51257">
    <property type="entry name" value="PROKAR_LIPOPROTEIN"/>
    <property type="match status" value="1"/>
</dbReference>